<evidence type="ECO:0000313" key="3">
    <source>
        <dbReference type="Proteomes" id="UP000054538"/>
    </source>
</evidence>
<feature type="region of interest" description="Disordered" evidence="1">
    <location>
        <begin position="30"/>
        <end position="53"/>
    </location>
</feature>
<dbReference type="InParanoid" id="A0A0D0E2X5"/>
<reference evidence="3" key="2">
    <citation type="submission" date="2015-01" db="EMBL/GenBank/DDBJ databases">
        <title>Evolutionary Origins and Diversification of the Mycorrhizal Mutualists.</title>
        <authorList>
            <consortium name="DOE Joint Genome Institute"/>
            <consortium name="Mycorrhizal Genomics Consortium"/>
            <person name="Kohler A."/>
            <person name="Kuo A."/>
            <person name="Nagy L.G."/>
            <person name="Floudas D."/>
            <person name="Copeland A."/>
            <person name="Barry K.W."/>
            <person name="Cichocki N."/>
            <person name="Veneault-Fourrey C."/>
            <person name="LaButti K."/>
            <person name="Lindquist E.A."/>
            <person name="Lipzen A."/>
            <person name="Lundell T."/>
            <person name="Morin E."/>
            <person name="Murat C."/>
            <person name="Riley R."/>
            <person name="Ohm R."/>
            <person name="Sun H."/>
            <person name="Tunlid A."/>
            <person name="Henrissat B."/>
            <person name="Grigoriev I.V."/>
            <person name="Hibbett D.S."/>
            <person name="Martin F."/>
        </authorList>
    </citation>
    <scope>NUCLEOTIDE SEQUENCE [LARGE SCALE GENOMIC DNA]</scope>
    <source>
        <strain evidence="3">Ve08.2h10</strain>
    </source>
</reference>
<protein>
    <submittedName>
        <fullName evidence="2">Uncharacterized protein</fullName>
    </submittedName>
</protein>
<gene>
    <name evidence="2" type="ORF">PAXRUDRAFT_830988</name>
</gene>
<dbReference type="Proteomes" id="UP000054538">
    <property type="component" value="Unassembled WGS sequence"/>
</dbReference>
<dbReference type="HOGENOM" id="CLU_3069382_0_0_1"/>
<dbReference type="EMBL" id="KN825407">
    <property type="protein sequence ID" value="KIK91260.1"/>
    <property type="molecule type" value="Genomic_DNA"/>
</dbReference>
<dbReference type="AlphaFoldDB" id="A0A0D0E2X5"/>
<feature type="region of interest" description="Disordered" evidence="1">
    <location>
        <begin position="1"/>
        <end position="20"/>
    </location>
</feature>
<sequence length="53" mass="6130">MWMLSRCSGEHPNGTVRERQGRFVAPRMAQGGMSQQLPFGNRQRPSWEGTLRR</sequence>
<reference evidence="2 3" key="1">
    <citation type="submission" date="2014-04" db="EMBL/GenBank/DDBJ databases">
        <authorList>
            <consortium name="DOE Joint Genome Institute"/>
            <person name="Kuo A."/>
            <person name="Kohler A."/>
            <person name="Jargeat P."/>
            <person name="Nagy L.G."/>
            <person name="Floudas D."/>
            <person name="Copeland A."/>
            <person name="Barry K.W."/>
            <person name="Cichocki N."/>
            <person name="Veneault-Fourrey C."/>
            <person name="LaButti K."/>
            <person name="Lindquist E.A."/>
            <person name="Lipzen A."/>
            <person name="Lundell T."/>
            <person name="Morin E."/>
            <person name="Murat C."/>
            <person name="Sun H."/>
            <person name="Tunlid A."/>
            <person name="Henrissat B."/>
            <person name="Grigoriev I.V."/>
            <person name="Hibbett D.S."/>
            <person name="Martin F."/>
            <person name="Nordberg H.P."/>
            <person name="Cantor M.N."/>
            <person name="Hua S.X."/>
        </authorList>
    </citation>
    <scope>NUCLEOTIDE SEQUENCE [LARGE SCALE GENOMIC DNA]</scope>
    <source>
        <strain evidence="2 3">Ve08.2h10</strain>
    </source>
</reference>
<evidence type="ECO:0000256" key="1">
    <source>
        <dbReference type="SAM" id="MobiDB-lite"/>
    </source>
</evidence>
<accession>A0A0D0E2X5</accession>
<evidence type="ECO:0000313" key="2">
    <source>
        <dbReference type="EMBL" id="KIK91260.1"/>
    </source>
</evidence>
<proteinExistence type="predicted"/>
<organism evidence="2 3">
    <name type="scientific">Paxillus rubicundulus Ve08.2h10</name>
    <dbReference type="NCBI Taxonomy" id="930991"/>
    <lineage>
        <taxon>Eukaryota</taxon>
        <taxon>Fungi</taxon>
        <taxon>Dikarya</taxon>
        <taxon>Basidiomycota</taxon>
        <taxon>Agaricomycotina</taxon>
        <taxon>Agaricomycetes</taxon>
        <taxon>Agaricomycetidae</taxon>
        <taxon>Boletales</taxon>
        <taxon>Paxilineae</taxon>
        <taxon>Paxillaceae</taxon>
        <taxon>Paxillus</taxon>
    </lineage>
</organism>
<name>A0A0D0E2X5_9AGAM</name>
<keyword evidence="3" id="KW-1185">Reference proteome</keyword>